<evidence type="ECO:0000313" key="1">
    <source>
        <dbReference type="EMBL" id="DAE00439.1"/>
    </source>
</evidence>
<protein>
    <recommendedName>
        <fullName evidence="2">Virion structural protein</fullName>
    </recommendedName>
</protein>
<dbReference type="EMBL" id="BK015301">
    <property type="protein sequence ID" value="DAE00439.1"/>
    <property type="molecule type" value="Genomic_DNA"/>
</dbReference>
<reference evidence="1" key="1">
    <citation type="journal article" date="2021" name="Proc. Natl. Acad. Sci. U.S.A.">
        <title>A Catalog of Tens of Thousands of Viruses from Human Metagenomes Reveals Hidden Associations with Chronic Diseases.</title>
        <authorList>
            <person name="Tisza M.J."/>
            <person name="Buck C.B."/>
        </authorList>
    </citation>
    <scope>NUCLEOTIDE SEQUENCE</scope>
    <source>
        <strain evidence="1">CtLnO19</strain>
    </source>
</reference>
<name>A0A8S5P030_9CAUD</name>
<proteinExistence type="predicted"/>
<organism evidence="1">
    <name type="scientific">Myoviridae sp. ctLnO19</name>
    <dbReference type="NCBI Taxonomy" id="2825085"/>
    <lineage>
        <taxon>Viruses</taxon>
        <taxon>Duplodnaviria</taxon>
        <taxon>Heunggongvirae</taxon>
        <taxon>Uroviricota</taxon>
        <taxon>Caudoviricetes</taxon>
    </lineage>
</organism>
<evidence type="ECO:0008006" key="2">
    <source>
        <dbReference type="Google" id="ProtNLM"/>
    </source>
</evidence>
<sequence length="575" mass="65115">MPQSNLPIYSRGIGGPAPIVGTDGYPPIVDETQVWRRWALHDIFLGQEGNNKYVPKVNDFVEDINTLIVYRVNSIDATTLVPDLVQLSKSTTNDLTTTEMGRFFAGGTLATPCARQIFYDDSVIRPTLTVPAQFHIQGSLPHHAIAFKGTVAGAGGTPISVRYDSSFNPISNAIPLEPILQQDPNLHTQWFLPPFYTSHRLEEGEMILILVYDDKGGVLSRTNFIVEKSALLRDVSDADKFISAIALESFYIDSSDETNLLIPENILKDSINLMGKVFYTDGSTMTYPVDGNKFELLYLDRASESTVTSKGTLVLKYYLANNEKSVHVVNNNNRYFITRSYQYTIIERDGSYSVKLYPVPRWVNDNICWQLDWYLFTLDRNQFYNVTNSVYINRNSPTQQLNGKLYGPTQQLNVSIDLGTINNSFRQYVHPQQVDIRFLRNAADQTDDRWEIGFEAYQNPAYGKGLHLLVKTIATNSNVINIANSCTTLDDFLNKVYYPTLPQYRTNREPNAPKPNMFKIILGDNSIEFPIRKWNEDLTIPFDIPATATPVILWYINTTDNDLYLSLSPLPVLIA</sequence>
<accession>A0A8S5P030</accession>